<dbReference type="InterPro" id="IPR050905">
    <property type="entry name" value="Plant_NBS-LRR"/>
</dbReference>
<dbReference type="EMBL" id="JBBPBK010000012">
    <property type="protein sequence ID" value="KAK9273642.1"/>
    <property type="molecule type" value="Genomic_DNA"/>
</dbReference>
<accession>A0AAP0RA38</accession>
<evidence type="ECO:0000313" key="5">
    <source>
        <dbReference type="Proteomes" id="UP001415857"/>
    </source>
</evidence>
<feature type="region of interest" description="Disordered" evidence="3">
    <location>
        <begin position="140"/>
        <end position="176"/>
    </location>
</feature>
<evidence type="ECO:0000256" key="3">
    <source>
        <dbReference type="SAM" id="MobiDB-lite"/>
    </source>
</evidence>
<protein>
    <recommendedName>
        <fullName evidence="6">Disease resistance protein</fullName>
    </recommendedName>
</protein>
<dbReference type="Proteomes" id="UP001415857">
    <property type="component" value="Unassembled WGS sequence"/>
</dbReference>
<sequence length="176" mass="20524">MAVEVLIAIAAKIGEYLVAPIGRQFSYLFCYNCNIKNFGKKIKDLENIRVEVQNRVDDAERRGEAIRPDVREWLTSVNKIMEKSSKFFDDELRVNKWCFNCPFPNLILCYQQSKNAKDDTEVVIELEKQGRIFLKGGRRGREFEEGRRQRRSSHGLDEEPPEKKLLSTSEKNIHAE</sequence>
<comment type="caution">
    <text evidence="4">The sequence shown here is derived from an EMBL/GenBank/DDBJ whole genome shotgun (WGS) entry which is preliminary data.</text>
</comment>
<dbReference type="PANTHER" id="PTHR33463:SF198">
    <property type="entry name" value="RPP4C3"/>
    <property type="match status" value="1"/>
</dbReference>
<evidence type="ECO:0000256" key="1">
    <source>
        <dbReference type="ARBA" id="ARBA00022821"/>
    </source>
</evidence>
<keyword evidence="2" id="KW-0175">Coiled coil</keyword>
<feature type="compositionally biased region" description="Basic and acidic residues" evidence="3">
    <location>
        <begin position="154"/>
        <end position="176"/>
    </location>
</feature>
<keyword evidence="5" id="KW-1185">Reference proteome</keyword>
<gene>
    <name evidence="4" type="ORF">L1049_018452</name>
</gene>
<dbReference type="PANTHER" id="PTHR33463">
    <property type="entry name" value="NB-ARC DOMAIN-CONTAINING PROTEIN-RELATED"/>
    <property type="match status" value="1"/>
</dbReference>
<evidence type="ECO:0000313" key="4">
    <source>
        <dbReference type="EMBL" id="KAK9273642.1"/>
    </source>
</evidence>
<proteinExistence type="predicted"/>
<evidence type="ECO:0000256" key="2">
    <source>
        <dbReference type="SAM" id="Coils"/>
    </source>
</evidence>
<evidence type="ECO:0008006" key="6">
    <source>
        <dbReference type="Google" id="ProtNLM"/>
    </source>
</evidence>
<organism evidence="4 5">
    <name type="scientific">Liquidambar formosana</name>
    <name type="common">Formosan gum</name>
    <dbReference type="NCBI Taxonomy" id="63359"/>
    <lineage>
        <taxon>Eukaryota</taxon>
        <taxon>Viridiplantae</taxon>
        <taxon>Streptophyta</taxon>
        <taxon>Embryophyta</taxon>
        <taxon>Tracheophyta</taxon>
        <taxon>Spermatophyta</taxon>
        <taxon>Magnoliopsida</taxon>
        <taxon>eudicotyledons</taxon>
        <taxon>Gunneridae</taxon>
        <taxon>Pentapetalae</taxon>
        <taxon>Saxifragales</taxon>
        <taxon>Altingiaceae</taxon>
        <taxon>Liquidambar</taxon>
    </lineage>
</organism>
<reference evidence="4 5" key="1">
    <citation type="journal article" date="2024" name="Plant J.">
        <title>Genome sequences and population genomics reveal climatic adaptation and genomic divergence between two closely related sweetgum species.</title>
        <authorList>
            <person name="Xu W.Q."/>
            <person name="Ren C.Q."/>
            <person name="Zhang X.Y."/>
            <person name="Comes H.P."/>
            <person name="Liu X.H."/>
            <person name="Li Y.G."/>
            <person name="Kettle C.J."/>
            <person name="Jalonen R."/>
            <person name="Gaisberger H."/>
            <person name="Ma Y.Z."/>
            <person name="Qiu Y.X."/>
        </authorList>
    </citation>
    <scope>NUCLEOTIDE SEQUENCE [LARGE SCALE GENOMIC DNA]</scope>
    <source>
        <strain evidence="4">Hangzhou</strain>
    </source>
</reference>
<feature type="coiled-coil region" evidence="2">
    <location>
        <begin position="35"/>
        <end position="62"/>
    </location>
</feature>
<dbReference type="AlphaFoldDB" id="A0AAP0RA38"/>
<keyword evidence="1" id="KW-0611">Plant defense</keyword>
<name>A0AAP0RA38_LIQFO</name>